<evidence type="ECO:0000313" key="3">
    <source>
        <dbReference type="EMBL" id="MFC5504163.1"/>
    </source>
</evidence>
<keyword evidence="2" id="KW-0472">Membrane</keyword>
<comment type="caution">
    <text evidence="3">The sequence shown here is derived from an EMBL/GenBank/DDBJ whole genome shotgun (WGS) entry which is preliminary data.</text>
</comment>
<proteinExistence type="predicted"/>
<protein>
    <submittedName>
        <fullName evidence="3">Uncharacterized protein</fullName>
    </submittedName>
</protein>
<accession>A0ABW0NWN4</accession>
<dbReference type="Proteomes" id="UP001596060">
    <property type="component" value="Unassembled WGS sequence"/>
</dbReference>
<evidence type="ECO:0000256" key="1">
    <source>
        <dbReference type="SAM" id="MobiDB-lite"/>
    </source>
</evidence>
<feature type="transmembrane region" description="Helical" evidence="2">
    <location>
        <begin position="22"/>
        <end position="42"/>
    </location>
</feature>
<name>A0ABW0NWN4_9HYPH</name>
<reference evidence="4" key="1">
    <citation type="journal article" date="2019" name="Int. J. Syst. Evol. Microbiol.">
        <title>The Global Catalogue of Microorganisms (GCM) 10K type strain sequencing project: providing services to taxonomists for standard genome sequencing and annotation.</title>
        <authorList>
            <consortium name="The Broad Institute Genomics Platform"/>
            <consortium name="The Broad Institute Genome Sequencing Center for Infectious Disease"/>
            <person name="Wu L."/>
            <person name="Ma J."/>
        </authorList>
    </citation>
    <scope>NUCLEOTIDE SEQUENCE [LARGE SCALE GENOMIC DNA]</scope>
    <source>
        <strain evidence="4">CCUG 43117</strain>
    </source>
</reference>
<gene>
    <name evidence="3" type="ORF">ACFPN9_02700</name>
</gene>
<keyword evidence="4" id="KW-1185">Reference proteome</keyword>
<evidence type="ECO:0000256" key="2">
    <source>
        <dbReference type="SAM" id="Phobius"/>
    </source>
</evidence>
<sequence>MTDLASSTLSIPDLRRIGWRQAALRSAAAAAILGVLALWLWALPTLLSRQGFVQRGDESCAGAAWRDPVTGRNLPAPTGTCKTHPGGDVR</sequence>
<organism evidence="3 4">
    <name type="scientific">Bosea massiliensis</name>
    <dbReference type="NCBI Taxonomy" id="151419"/>
    <lineage>
        <taxon>Bacteria</taxon>
        <taxon>Pseudomonadati</taxon>
        <taxon>Pseudomonadota</taxon>
        <taxon>Alphaproteobacteria</taxon>
        <taxon>Hyphomicrobiales</taxon>
        <taxon>Boseaceae</taxon>
        <taxon>Bosea</taxon>
    </lineage>
</organism>
<dbReference type="EMBL" id="JBHSLU010000005">
    <property type="protein sequence ID" value="MFC5504163.1"/>
    <property type="molecule type" value="Genomic_DNA"/>
</dbReference>
<keyword evidence="2" id="KW-1133">Transmembrane helix</keyword>
<keyword evidence="2" id="KW-0812">Transmembrane</keyword>
<dbReference type="RefSeq" id="WP_066719610.1">
    <property type="nucleotide sequence ID" value="NZ_JBHSLU010000005.1"/>
</dbReference>
<evidence type="ECO:0000313" key="4">
    <source>
        <dbReference type="Proteomes" id="UP001596060"/>
    </source>
</evidence>
<feature type="region of interest" description="Disordered" evidence="1">
    <location>
        <begin position="64"/>
        <end position="90"/>
    </location>
</feature>